<organism evidence="1 2">
    <name type="scientific">Nocardia vermiculata</name>
    <dbReference type="NCBI Taxonomy" id="257274"/>
    <lineage>
        <taxon>Bacteria</taxon>
        <taxon>Bacillati</taxon>
        <taxon>Actinomycetota</taxon>
        <taxon>Actinomycetes</taxon>
        <taxon>Mycobacteriales</taxon>
        <taxon>Nocardiaceae</taxon>
        <taxon>Nocardia</taxon>
    </lineage>
</organism>
<accession>A0A846Y2C9</accession>
<dbReference type="Proteomes" id="UP000565711">
    <property type="component" value="Unassembled WGS sequence"/>
</dbReference>
<sequence>MDSGEVRFRDPDIPDGEKCRYTVTTDGRSSGFEISSVLTHEDGGYRALLEASSGDDEVQLTIDQRFGRIDGFLRAEDYRAETRSRGVVVSREEAHFVDTVHLPLGGAPAPFPPAIMPIVGGLTLLRGLDFTEGAAQTIDTWLAFSVHWPLIARAEKTTTVTVGAGDIECRQVRLRPGFGQVNTLLDKIIGGLLPPFVLHFELAAPHRLVRMSFPTELSLSAARGVLELAG</sequence>
<protein>
    <submittedName>
        <fullName evidence="1">Uncharacterized protein</fullName>
    </submittedName>
</protein>
<gene>
    <name evidence="1" type="ORF">HGA08_14430</name>
</gene>
<keyword evidence="2" id="KW-1185">Reference proteome</keyword>
<reference evidence="1 2" key="1">
    <citation type="submission" date="2020-04" db="EMBL/GenBank/DDBJ databases">
        <title>MicrobeNet Type strains.</title>
        <authorList>
            <person name="Nicholson A.C."/>
        </authorList>
    </citation>
    <scope>NUCLEOTIDE SEQUENCE [LARGE SCALE GENOMIC DNA]</scope>
    <source>
        <strain evidence="1 2">JCM 12354</strain>
    </source>
</reference>
<dbReference type="EMBL" id="JAAXOP010000007">
    <property type="protein sequence ID" value="NKY51418.1"/>
    <property type="molecule type" value="Genomic_DNA"/>
</dbReference>
<proteinExistence type="predicted"/>
<comment type="caution">
    <text evidence="1">The sequence shown here is derived from an EMBL/GenBank/DDBJ whole genome shotgun (WGS) entry which is preliminary data.</text>
</comment>
<name>A0A846Y2C9_9NOCA</name>
<dbReference type="AlphaFoldDB" id="A0A846Y2C9"/>
<evidence type="ECO:0000313" key="1">
    <source>
        <dbReference type="EMBL" id="NKY51418.1"/>
    </source>
</evidence>
<evidence type="ECO:0000313" key="2">
    <source>
        <dbReference type="Proteomes" id="UP000565711"/>
    </source>
</evidence>